<proteinExistence type="predicted"/>
<accession>A0A2G8RPL7</accession>
<feature type="compositionally biased region" description="Low complexity" evidence="1">
    <location>
        <begin position="300"/>
        <end position="314"/>
    </location>
</feature>
<dbReference type="STRING" id="1077348.A0A2G8RPL7"/>
<dbReference type="AlphaFoldDB" id="A0A2G8RPL7"/>
<dbReference type="Proteomes" id="UP000230002">
    <property type="component" value="Unassembled WGS sequence"/>
</dbReference>
<dbReference type="InterPro" id="IPR012860">
    <property type="entry name" value="Afi1_N"/>
</dbReference>
<feature type="region of interest" description="Disordered" evidence="1">
    <location>
        <begin position="527"/>
        <end position="550"/>
    </location>
</feature>
<dbReference type="PANTHER" id="PTHR28245">
    <property type="entry name" value="ARF3-INTERACTING PROTEIN 1"/>
    <property type="match status" value="1"/>
</dbReference>
<evidence type="ECO:0000313" key="3">
    <source>
        <dbReference type="EMBL" id="PIL23465.1"/>
    </source>
</evidence>
<reference evidence="3 4" key="1">
    <citation type="journal article" date="2015" name="Sci. Rep.">
        <title>Chromosome-level genome map provides insights into diverse defense mechanisms in the medicinal fungus Ganoderma sinense.</title>
        <authorList>
            <person name="Zhu Y."/>
            <person name="Xu J."/>
            <person name="Sun C."/>
            <person name="Zhou S."/>
            <person name="Xu H."/>
            <person name="Nelson D.R."/>
            <person name="Qian J."/>
            <person name="Song J."/>
            <person name="Luo H."/>
            <person name="Xiang L."/>
            <person name="Li Y."/>
            <person name="Xu Z."/>
            <person name="Ji A."/>
            <person name="Wang L."/>
            <person name="Lu S."/>
            <person name="Hayward A."/>
            <person name="Sun W."/>
            <person name="Li X."/>
            <person name="Schwartz D.C."/>
            <person name="Wang Y."/>
            <person name="Chen S."/>
        </authorList>
    </citation>
    <scope>NUCLEOTIDE SEQUENCE [LARGE SCALE GENOMIC DNA]</scope>
    <source>
        <strain evidence="3 4">ZZ0214-1</strain>
    </source>
</reference>
<dbReference type="Pfam" id="PF07792">
    <property type="entry name" value="Afi1"/>
    <property type="match status" value="1"/>
</dbReference>
<feature type="domain" description="UDENN" evidence="2">
    <location>
        <begin position="9"/>
        <end position="641"/>
    </location>
</feature>
<gene>
    <name evidence="3" type="ORF">GSI_14776</name>
</gene>
<evidence type="ECO:0000256" key="1">
    <source>
        <dbReference type="SAM" id="MobiDB-lite"/>
    </source>
</evidence>
<feature type="region of interest" description="Disordered" evidence="1">
    <location>
        <begin position="288"/>
        <end position="320"/>
    </location>
</feature>
<dbReference type="GO" id="GO:0005886">
    <property type="term" value="C:plasma membrane"/>
    <property type="evidence" value="ECO:0007669"/>
    <property type="project" value="TreeGrafter"/>
</dbReference>
<dbReference type="PROSITE" id="PS50211">
    <property type="entry name" value="DENN"/>
    <property type="match status" value="1"/>
</dbReference>
<evidence type="ECO:0000259" key="2">
    <source>
        <dbReference type="PROSITE" id="PS50211"/>
    </source>
</evidence>
<dbReference type="GO" id="GO:0051666">
    <property type="term" value="P:actin cortical patch localization"/>
    <property type="evidence" value="ECO:0007669"/>
    <property type="project" value="TreeGrafter"/>
</dbReference>
<dbReference type="OrthoDB" id="66409at2759"/>
<organism evidence="3 4">
    <name type="scientific">Ganoderma sinense ZZ0214-1</name>
    <dbReference type="NCBI Taxonomy" id="1077348"/>
    <lineage>
        <taxon>Eukaryota</taxon>
        <taxon>Fungi</taxon>
        <taxon>Dikarya</taxon>
        <taxon>Basidiomycota</taxon>
        <taxon>Agaricomycotina</taxon>
        <taxon>Agaricomycetes</taxon>
        <taxon>Polyporales</taxon>
        <taxon>Polyporaceae</taxon>
        <taxon>Ganoderma</taxon>
    </lineage>
</organism>
<keyword evidence="4" id="KW-1185">Reference proteome</keyword>
<comment type="caution">
    <text evidence="3">The sequence shown here is derived from an EMBL/GenBank/DDBJ whole genome shotgun (WGS) entry which is preliminary data.</text>
</comment>
<dbReference type="InterPro" id="IPR037516">
    <property type="entry name" value="Tripartite_DENN"/>
</dbReference>
<sequence length="808" mass="88658">MSHDSQHCSFVLVADFDIDRGAQLTYQFPQPLGTDEGLIANLMLPDGAERQPADWTVFFLNQTPFNTIKPILALDNDDDENTDEDGSRMLYVINLVRTKLDKTARRGAIVKAMAICTRYPFVQIFKPVLLLALDDYFMNPSQDCLARLFDAVNAMDFSKMPLLTRFEKLIMRCSERQDLFIGRFDDYSPFNDPGTATQQTASGGFPPTARPTHRPTNSGDSRVSFDESVKGRAGNGVGNSKAAGQMRSPTSPSEASFSLDGSAVWVGDESGLDQMGFVATAASASSSSISSAARGRRSTDASSSSSQSHGAYGRPGEGPQSFAGAASAALKDSHFFHTAINYNEHLLPVKVPLSTFLEEVGEGSLTMLCTTFSPTITTMNGPLHPHLHTNGALTPPVIVLFNALITGKRVIFLGHHKLAENVSNHVLAACVLGSGSGVVLRGFIKRAFPYATLINREQWESVPGYIAGVTNPIFEAAGAWDLLCDIGTNRMVVHKDIYANHPATWNPTSNQLIIRAGTLKAESSVGSEEEVVRVPTKEGAAPQKPEVSAKQDHPDNIFIEDILSAIASHYSEAHIRAKFVEYTTRFVRIASHYEEEVTGSTTIGYPSYAYMERPGEKPRLGSGVYFSDDAALARELAVNAGRIEGWRRTECYRLLQTEGKQVLATKPIQGFDLAHQLSRLRYAKMISDGEAELIFRSISESVHTYEQVTELLSMLPPHLHGLQPLSFGLFHQQEVVREVVVDLFNELRAHPIGVQFLQGLNHFQRYAYVRQAHAREVRMKDTNSLSIPQSAFMTRTLSSRSESSLGGG</sequence>
<dbReference type="EMBL" id="AYKW01000068">
    <property type="protein sequence ID" value="PIL23465.1"/>
    <property type="molecule type" value="Genomic_DNA"/>
</dbReference>
<name>A0A2G8RPL7_9APHY</name>
<dbReference type="Pfam" id="PF08616">
    <property type="entry name" value="SPA"/>
    <property type="match status" value="1"/>
</dbReference>
<feature type="region of interest" description="Disordered" evidence="1">
    <location>
        <begin position="192"/>
        <end position="258"/>
    </location>
</feature>
<feature type="compositionally biased region" description="Polar residues" evidence="1">
    <location>
        <begin position="247"/>
        <end position="256"/>
    </location>
</feature>
<dbReference type="InterPro" id="IPR052809">
    <property type="entry name" value="Actin_polarity_regulatory"/>
</dbReference>
<evidence type="ECO:0000313" key="4">
    <source>
        <dbReference type="Proteomes" id="UP000230002"/>
    </source>
</evidence>
<dbReference type="PANTHER" id="PTHR28245:SF1">
    <property type="entry name" value="ARF3-INTERACTING PROTEIN 1"/>
    <property type="match status" value="1"/>
</dbReference>
<protein>
    <recommendedName>
        <fullName evidence="2">UDENN domain-containing protein</fullName>
    </recommendedName>
</protein>